<dbReference type="GO" id="GO:0004619">
    <property type="term" value="F:phosphoglycerate mutase activity"/>
    <property type="evidence" value="ECO:0007669"/>
    <property type="project" value="UniProtKB-EC"/>
</dbReference>
<dbReference type="PIRSF" id="PIRSF006392">
    <property type="entry name" value="IPGAM_arch"/>
    <property type="match status" value="1"/>
</dbReference>
<evidence type="ECO:0000256" key="5">
    <source>
        <dbReference type="ARBA" id="ARBA00023152"/>
    </source>
</evidence>
<sequence length="401" mass="43772">MLDLAASLAVPGDNKILLVVLDGLGGVPRDTKTELEAAWIPNLDRLAARSSLGMTIPVEIGITPGSGPAHIALFGYDPLEYIVGRGVIEALGIGIEVAPGDVCARANFATLAGDGTISDRRAGRLPTARATELCALLQEQIPRIGDCEVIIRPGREHRFVVVFRGPDLSGRLTETDPQHTGVPPLPVKALVPEAEATAGIVNELVRRARETLTGQEPANGILLRGLGELPRFPGFADRYKLRAACVAVYPMYRGLARLVGMNTLEAGTTWLDEVEAVRRSMADHDFCYLHIKDTDKAGEDGDFDAKVELLERFDEEVLPRLLDLRFDVLCITGDHSTPATMKRHSWHPVPFLLYSKYVRPQVSIEEFGERNCLRGNLGTFRARQAMALMLSHADRLAKFGA</sequence>
<feature type="domain" description="Metalloenzyme" evidence="6">
    <location>
        <begin position="15"/>
        <end position="391"/>
    </location>
</feature>
<dbReference type="AlphaFoldDB" id="A0A7V0XFX3"/>
<dbReference type="PANTHER" id="PTHR31209">
    <property type="entry name" value="COFACTOR-INDEPENDENT PHOSPHOGLYCERATE MUTASE"/>
    <property type="match status" value="1"/>
</dbReference>
<evidence type="ECO:0000256" key="1">
    <source>
        <dbReference type="ARBA" id="ARBA00000370"/>
    </source>
</evidence>
<dbReference type="Gene3D" id="3.40.720.10">
    <property type="entry name" value="Alkaline Phosphatase, subunit A"/>
    <property type="match status" value="1"/>
</dbReference>
<reference evidence="7" key="1">
    <citation type="journal article" date="2020" name="mSystems">
        <title>Genome- and Community-Level Interaction Insights into Carbon Utilization and Element Cycling Functions of Hydrothermarchaeota in Hydrothermal Sediment.</title>
        <authorList>
            <person name="Zhou Z."/>
            <person name="Liu Y."/>
            <person name="Xu W."/>
            <person name="Pan J."/>
            <person name="Luo Z.H."/>
            <person name="Li M."/>
        </authorList>
    </citation>
    <scope>NUCLEOTIDE SEQUENCE [LARGE SCALE GENOMIC DNA]</scope>
    <source>
        <strain evidence="7">SpSt-1182</strain>
    </source>
</reference>
<dbReference type="GO" id="GO:0046872">
    <property type="term" value="F:metal ion binding"/>
    <property type="evidence" value="ECO:0007669"/>
    <property type="project" value="InterPro"/>
</dbReference>
<dbReference type="SUPFAM" id="SSF53649">
    <property type="entry name" value="Alkaline phosphatase-like"/>
    <property type="match status" value="1"/>
</dbReference>
<evidence type="ECO:0000256" key="2">
    <source>
        <dbReference type="ARBA" id="ARBA00002315"/>
    </source>
</evidence>
<dbReference type="PANTHER" id="PTHR31209:SF0">
    <property type="entry name" value="METALLOENZYME DOMAIN-CONTAINING PROTEIN"/>
    <property type="match status" value="1"/>
</dbReference>
<dbReference type="InterPro" id="IPR006124">
    <property type="entry name" value="Metalloenzyme"/>
</dbReference>
<dbReference type="NCBIfam" id="TIGR00306">
    <property type="entry name" value="apgM"/>
    <property type="match status" value="1"/>
</dbReference>
<protein>
    <submittedName>
        <fullName evidence="7">2,3-bisphosphoglycerate-independent phosphoglycerate mutase</fullName>
    </submittedName>
</protein>
<dbReference type="InterPro" id="IPR004456">
    <property type="entry name" value="Pglycerate_mutase_ApgM"/>
</dbReference>
<evidence type="ECO:0000256" key="3">
    <source>
        <dbReference type="ARBA" id="ARBA00004921"/>
    </source>
</evidence>
<dbReference type="Gene3D" id="3.30.70.2130">
    <property type="entry name" value="Metalloenzyme domain"/>
    <property type="match status" value="1"/>
</dbReference>
<dbReference type="NCBIfam" id="NF003160">
    <property type="entry name" value="PRK04135.1"/>
    <property type="match status" value="1"/>
</dbReference>
<dbReference type="Pfam" id="PF01676">
    <property type="entry name" value="Metalloenzyme"/>
    <property type="match status" value="1"/>
</dbReference>
<evidence type="ECO:0000313" key="7">
    <source>
        <dbReference type="EMBL" id="HDR00494.1"/>
    </source>
</evidence>
<comment type="function">
    <text evidence="2">Catalyzes the interconversion of 2-phosphoglycerate and 3-phosphoglycerate.</text>
</comment>
<proteinExistence type="inferred from homology"/>
<organism evidence="7">
    <name type="scientific">candidate division WOR-3 bacterium</name>
    <dbReference type="NCBI Taxonomy" id="2052148"/>
    <lineage>
        <taxon>Bacteria</taxon>
        <taxon>Bacteria division WOR-3</taxon>
    </lineage>
</organism>
<name>A0A7V0XFX3_UNCW3</name>
<dbReference type="CDD" id="cd16011">
    <property type="entry name" value="iPGM_like"/>
    <property type="match status" value="1"/>
</dbReference>
<comment type="catalytic activity">
    <reaction evidence="1">
        <text>(2R)-2-phosphoglycerate = (2R)-3-phosphoglycerate</text>
        <dbReference type="Rhea" id="RHEA:15901"/>
        <dbReference type="ChEBI" id="CHEBI:58272"/>
        <dbReference type="ChEBI" id="CHEBI:58289"/>
        <dbReference type="EC" id="5.4.2.12"/>
    </reaction>
</comment>
<comment type="pathway">
    <text evidence="3">Carbohydrate degradation.</text>
</comment>
<gene>
    <name evidence="7" type="ORF">ENN51_09470</name>
</gene>
<keyword evidence="5" id="KW-0324">Glycolysis</keyword>
<dbReference type="InterPro" id="IPR017850">
    <property type="entry name" value="Alkaline_phosphatase_core_sf"/>
</dbReference>
<comment type="similarity">
    <text evidence="4">Belongs to the BPG-independent phosphoglycerate mutase family. A-PGAM subfamily.</text>
</comment>
<dbReference type="Proteomes" id="UP000885672">
    <property type="component" value="Unassembled WGS sequence"/>
</dbReference>
<comment type="caution">
    <text evidence="7">The sequence shown here is derived from an EMBL/GenBank/DDBJ whole genome shotgun (WGS) entry which is preliminary data.</text>
</comment>
<evidence type="ECO:0000256" key="4">
    <source>
        <dbReference type="ARBA" id="ARBA00005524"/>
    </source>
</evidence>
<dbReference type="Pfam" id="PF10143">
    <property type="entry name" value="PhosphMutase"/>
    <property type="match status" value="1"/>
</dbReference>
<dbReference type="EMBL" id="DSBX01000360">
    <property type="protein sequence ID" value="HDR00494.1"/>
    <property type="molecule type" value="Genomic_DNA"/>
</dbReference>
<dbReference type="GO" id="GO:0006096">
    <property type="term" value="P:glycolytic process"/>
    <property type="evidence" value="ECO:0007669"/>
    <property type="project" value="UniProtKB-KW"/>
</dbReference>
<evidence type="ECO:0000259" key="6">
    <source>
        <dbReference type="Pfam" id="PF01676"/>
    </source>
</evidence>
<accession>A0A7V0XFX3</accession>
<dbReference type="InterPro" id="IPR042253">
    <property type="entry name" value="Pglycerate_mutase_ApgM_sf"/>
</dbReference>